<dbReference type="EMBL" id="MCGE01000004">
    <property type="protein sequence ID" value="ORZ22085.1"/>
    <property type="molecule type" value="Genomic_DNA"/>
</dbReference>
<evidence type="ECO:0000256" key="1">
    <source>
        <dbReference type="ARBA" id="ARBA00004141"/>
    </source>
</evidence>
<dbReference type="Pfam" id="PF07779">
    <property type="entry name" value="Cas1_AcylT"/>
    <property type="match status" value="1"/>
</dbReference>
<feature type="transmembrane region" description="Helical" evidence="9">
    <location>
        <begin position="283"/>
        <end position="299"/>
    </location>
</feature>
<feature type="transmembrane region" description="Helical" evidence="9">
    <location>
        <begin position="358"/>
        <end position="378"/>
    </location>
</feature>
<name>A0A1X2ITG9_9FUNG</name>
<keyword evidence="3 11" id="KW-0808">Transferase</keyword>
<feature type="transmembrane region" description="Helical" evidence="9">
    <location>
        <begin position="507"/>
        <end position="526"/>
    </location>
</feature>
<feature type="transmembrane region" description="Helical" evidence="9">
    <location>
        <begin position="653"/>
        <end position="673"/>
    </location>
</feature>
<feature type="transmembrane region" description="Helical" evidence="9">
    <location>
        <begin position="244"/>
        <end position="263"/>
    </location>
</feature>
<dbReference type="GO" id="GO:0005794">
    <property type="term" value="C:Golgi apparatus"/>
    <property type="evidence" value="ECO:0007669"/>
    <property type="project" value="UniProtKB-ARBA"/>
</dbReference>
<feature type="transmembrane region" description="Helical" evidence="9">
    <location>
        <begin position="408"/>
        <end position="428"/>
    </location>
</feature>
<dbReference type="OrthoDB" id="1932925at2759"/>
<protein>
    <submittedName>
        <fullName evidence="11">10 TM acyl transferase domain found in Cas1p-domain-containing protein</fullName>
    </submittedName>
</protein>
<evidence type="ECO:0000313" key="11">
    <source>
        <dbReference type="EMBL" id="ORZ22085.1"/>
    </source>
</evidence>
<evidence type="ECO:0000256" key="9">
    <source>
        <dbReference type="SAM" id="Phobius"/>
    </source>
</evidence>
<evidence type="ECO:0000313" key="12">
    <source>
        <dbReference type="Proteomes" id="UP000193560"/>
    </source>
</evidence>
<dbReference type="Proteomes" id="UP000193560">
    <property type="component" value="Unassembled WGS sequence"/>
</dbReference>
<evidence type="ECO:0000256" key="5">
    <source>
        <dbReference type="ARBA" id="ARBA00022989"/>
    </source>
</evidence>
<organism evidence="11 12">
    <name type="scientific">Absidia repens</name>
    <dbReference type="NCBI Taxonomy" id="90262"/>
    <lineage>
        <taxon>Eukaryota</taxon>
        <taxon>Fungi</taxon>
        <taxon>Fungi incertae sedis</taxon>
        <taxon>Mucoromycota</taxon>
        <taxon>Mucoromycotina</taxon>
        <taxon>Mucoromycetes</taxon>
        <taxon>Mucorales</taxon>
        <taxon>Cunninghamellaceae</taxon>
        <taxon>Absidia</taxon>
    </lineage>
</organism>
<reference evidence="11 12" key="1">
    <citation type="submission" date="2016-07" db="EMBL/GenBank/DDBJ databases">
        <title>Pervasive Adenine N6-methylation of Active Genes in Fungi.</title>
        <authorList>
            <consortium name="DOE Joint Genome Institute"/>
            <person name="Mondo S.J."/>
            <person name="Dannebaum R.O."/>
            <person name="Kuo R.C."/>
            <person name="Labutti K."/>
            <person name="Haridas S."/>
            <person name="Kuo A."/>
            <person name="Salamov A."/>
            <person name="Ahrendt S.R."/>
            <person name="Lipzen A."/>
            <person name="Sullivan W."/>
            <person name="Andreopoulos W.B."/>
            <person name="Clum A."/>
            <person name="Lindquist E."/>
            <person name="Daum C."/>
            <person name="Ramamoorthy G.K."/>
            <person name="Gryganskyi A."/>
            <person name="Culley D."/>
            <person name="Magnuson J.K."/>
            <person name="James T.Y."/>
            <person name="O'Malley M.A."/>
            <person name="Stajich J.E."/>
            <person name="Spatafora J.W."/>
            <person name="Visel A."/>
            <person name="Grigoriev I.V."/>
        </authorList>
    </citation>
    <scope>NUCLEOTIDE SEQUENCE [LARGE SCALE GENOMIC DNA]</scope>
    <source>
        <strain evidence="11 12">NRRL 1336</strain>
    </source>
</reference>
<keyword evidence="5 9" id="KW-1133">Transmembrane helix</keyword>
<evidence type="ECO:0000256" key="3">
    <source>
        <dbReference type="ARBA" id="ARBA00022679"/>
    </source>
</evidence>
<comment type="subcellular location">
    <subcellularLocation>
        <location evidence="1">Membrane</location>
        <topology evidence="1">Multi-pass membrane protein</topology>
    </subcellularLocation>
</comment>
<feature type="transmembrane region" description="Helical" evidence="9">
    <location>
        <begin position="582"/>
        <end position="601"/>
    </location>
</feature>
<gene>
    <name evidence="11" type="ORF">BCR42DRAFT_320317</name>
</gene>
<comment type="similarity">
    <text evidence="2">Belongs to the PC-esterase family. CASD1 subfamily.</text>
</comment>
<accession>A0A1X2ITG9</accession>
<dbReference type="InterPro" id="IPR012419">
    <property type="entry name" value="Cas1_AcylTrans_dom"/>
</dbReference>
<dbReference type="GO" id="GO:0016740">
    <property type="term" value="F:transferase activity"/>
    <property type="evidence" value="ECO:0007669"/>
    <property type="project" value="UniProtKB-KW"/>
</dbReference>
<keyword evidence="4 9" id="KW-0812">Transmembrane</keyword>
<comment type="caution">
    <text evidence="11">The sequence shown here is derived from an EMBL/GenBank/DDBJ whole genome shotgun (WGS) entry which is preliminary data.</text>
</comment>
<sequence>MMHTYKADEIATCLNHSRILYVGDSIMREQFYSMNRLTHPLDIKGPLHVDRKYISEEYGLVYEFWWDPYINSTRTIDLLKGQDKTGDKPSLLVIGSGIWYERRLPDAIFLDEWKSAVDRVFDGVESSSSAIADTVMLSPVEIPQFNRLNADRQRLITLDKTTIMNNYLHQREQSLQPKLPFAVAFAWNAIAASTVNITLDGLHYLSPVTTPQAQIALNFRCNHQLPKHYPISTTCCIAYPSPRWYQSIFFLLFLIWAPLGFFFIDNTKSWIRKLCPSQDIKQLTALFIFGLGVIYMYLGDRTQLFSKIHKDFDATTFTIQMVSVAFLGVVSVVRQRDDDGDVDLGFLNRGQTDEWKGWMQLIILVYHFTGASGTAGIYNAVRSLVAAYLFQTGYGHFFFFYKKKDFGMGRVLNVMVRMNLLTFVLMYLMNTDYLSYYFTPLVSMWFLVIWLTMYVGHAYNARTWFVLIKIAVMCCITTAMIHLPGVLETCFDLLATVANIHWQAGEWRFRLGLDAYIVYIGMLFALMTIKVKEHRILQERDTSSFALLKWITVGVAAVSMAWYFWFELNQPSKQVYNGKHPYISWIPVVAFILLRNATRFLRNTNSGFFMWIGKCSLETFIGQFHMWLAADTKGLLVVIPSSWIHRLGGQGDWGWWLNFFVSSILFLFVCHYLSQATGTLTGWICQWFTYTPTPSSATSRSAMMDDGPVVRDDDYQAVPLLATSLGDGNDKDDIDLTNNSNNRHKDERDDDNDDMLSLEEEMNTWQQQPKASRWSRWVALVWYDPRSKSLLFFITMMIINHLC</sequence>
<dbReference type="GO" id="GO:0016020">
    <property type="term" value="C:membrane"/>
    <property type="evidence" value="ECO:0007669"/>
    <property type="project" value="UniProtKB-SubCell"/>
</dbReference>
<dbReference type="GO" id="GO:0005975">
    <property type="term" value="P:carbohydrate metabolic process"/>
    <property type="evidence" value="ECO:0007669"/>
    <property type="project" value="UniProtKB-ARBA"/>
</dbReference>
<feature type="region of interest" description="Disordered" evidence="8">
    <location>
        <begin position="724"/>
        <end position="753"/>
    </location>
</feature>
<feature type="transmembrane region" description="Helical" evidence="9">
    <location>
        <begin position="434"/>
        <end position="454"/>
    </location>
</feature>
<dbReference type="AlphaFoldDB" id="A0A1X2ITG9"/>
<evidence type="ECO:0000256" key="7">
    <source>
        <dbReference type="ARBA" id="ARBA00023180"/>
    </source>
</evidence>
<dbReference type="PANTHER" id="PTHR13533:SF1">
    <property type="entry name" value="N-ACETYLNEURAMINATE 9-O-ACETYLTRANSFERASE"/>
    <property type="match status" value="1"/>
</dbReference>
<evidence type="ECO:0000256" key="8">
    <source>
        <dbReference type="SAM" id="MobiDB-lite"/>
    </source>
</evidence>
<evidence type="ECO:0000256" key="6">
    <source>
        <dbReference type="ARBA" id="ARBA00023136"/>
    </source>
</evidence>
<keyword evidence="12" id="KW-1185">Reference proteome</keyword>
<feature type="transmembrane region" description="Helical" evidence="9">
    <location>
        <begin position="608"/>
        <end position="628"/>
    </location>
</feature>
<keyword evidence="7" id="KW-0325">Glycoprotein</keyword>
<keyword evidence="6 9" id="KW-0472">Membrane</keyword>
<evidence type="ECO:0000259" key="10">
    <source>
        <dbReference type="Pfam" id="PF07779"/>
    </source>
</evidence>
<feature type="transmembrane region" description="Helical" evidence="9">
    <location>
        <begin position="314"/>
        <end position="333"/>
    </location>
</feature>
<dbReference type="PANTHER" id="PTHR13533">
    <property type="entry name" value="N-ACETYLNEURAMINATE 9-O-ACETYLTRANSFERASE"/>
    <property type="match status" value="1"/>
</dbReference>
<feature type="domain" description="Cas1p 10 TM acyl transferase" evidence="10">
    <location>
        <begin position="230"/>
        <end position="685"/>
    </location>
</feature>
<proteinExistence type="inferred from homology"/>
<evidence type="ECO:0000256" key="2">
    <source>
        <dbReference type="ARBA" id="ARBA00010666"/>
    </source>
</evidence>
<feature type="transmembrane region" description="Helical" evidence="9">
    <location>
        <begin position="547"/>
        <end position="566"/>
    </location>
</feature>
<evidence type="ECO:0000256" key="4">
    <source>
        <dbReference type="ARBA" id="ARBA00022692"/>
    </source>
</evidence>
<feature type="transmembrane region" description="Helical" evidence="9">
    <location>
        <begin position="384"/>
        <end position="401"/>
    </location>
</feature>
<feature type="transmembrane region" description="Helical" evidence="9">
    <location>
        <begin position="466"/>
        <end position="487"/>
    </location>
</feature>